<name>A0ABV2YF56_9ACTN</name>
<feature type="region of interest" description="Disordered" evidence="4">
    <location>
        <begin position="284"/>
        <end position="308"/>
    </location>
</feature>
<keyword evidence="8" id="KW-1185">Reference proteome</keyword>
<dbReference type="PIRSF" id="PIRSF000105">
    <property type="entry name" value="HCDH"/>
    <property type="match status" value="1"/>
</dbReference>
<sequence>MSESKDSEPSSTTGIPVGVVGAGTMGVGVAQCFAAAGHPVVVVDPHPAARADGPERVRAWTRAVRLLRGADSGPVEERLLWAAEPAALADAHFVVDCTPERVPVKEEAFRALDRICPDDAVFASCTSAIPIGHLGSFTGRPDRVVGTHFMNPAPLKDTVEVATSPATSEQTLRRTLDVLAVLGKQAIVVGDGPGFVSNRVLMLTVNEAAAVVEAGTADAATVDRIFQDCFGHATGPLRTADLIGLDTVLDTLVVLGRFTGDERFRPTPLLSRLVAGGNVGRKAGRGFHPYPSNTSTRPSRPAGADTRV</sequence>
<dbReference type="Proteomes" id="UP001550850">
    <property type="component" value="Unassembled WGS sequence"/>
</dbReference>
<dbReference type="EMBL" id="JBEZUR010000009">
    <property type="protein sequence ID" value="MEU3554355.1"/>
    <property type="molecule type" value="Genomic_DNA"/>
</dbReference>
<accession>A0ABV2YF56</accession>
<dbReference type="Pfam" id="PF02737">
    <property type="entry name" value="3HCDH_N"/>
    <property type="match status" value="1"/>
</dbReference>
<dbReference type="InterPro" id="IPR008927">
    <property type="entry name" value="6-PGluconate_DH-like_C_sf"/>
</dbReference>
<dbReference type="InterPro" id="IPR013328">
    <property type="entry name" value="6PGD_dom2"/>
</dbReference>
<proteinExistence type="inferred from homology"/>
<gene>
    <name evidence="7" type="ORF">AB0E65_09045</name>
</gene>
<dbReference type="Gene3D" id="1.10.1040.10">
    <property type="entry name" value="N-(1-d-carboxylethyl)-l-norvaline Dehydrogenase, domain 2"/>
    <property type="match status" value="1"/>
</dbReference>
<dbReference type="Pfam" id="PF00725">
    <property type="entry name" value="3HCDH"/>
    <property type="match status" value="1"/>
</dbReference>
<feature type="domain" description="3-hydroxyacyl-CoA dehydrogenase C-terminal" evidence="5">
    <location>
        <begin position="194"/>
        <end position="288"/>
    </location>
</feature>
<dbReference type="PANTHER" id="PTHR48075:SF5">
    <property type="entry name" value="3-HYDROXYBUTYRYL-COA DEHYDROGENASE"/>
    <property type="match status" value="1"/>
</dbReference>
<evidence type="ECO:0000256" key="3">
    <source>
        <dbReference type="ARBA" id="ARBA00023002"/>
    </source>
</evidence>
<evidence type="ECO:0000259" key="6">
    <source>
        <dbReference type="Pfam" id="PF02737"/>
    </source>
</evidence>
<organism evidence="7 8">
    <name type="scientific">Streptomyces fragilis</name>
    <dbReference type="NCBI Taxonomy" id="67301"/>
    <lineage>
        <taxon>Bacteria</taxon>
        <taxon>Bacillati</taxon>
        <taxon>Actinomycetota</taxon>
        <taxon>Actinomycetes</taxon>
        <taxon>Kitasatosporales</taxon>
        <taxon>Streptomycetaceae</taxon>
        <taxon>Streptomyces</taxon>
    </lineage>
</organism>
<evidence type="ECO:0000259" key="5">
    <source>
        <dbReference type="Pfam" id="PF00725"/>
    </source>
</evidence>
<dbReference type="Gene3D" id="3.40.50.720">
    <property type="entry name" value="NAD(P)-binding Rossmann-like Domain"/>
    <property type="match status" value="1"/>
</dbReference>
<comment type="caution">
    <text evidence="7">The sequence shown here is derived from an EMBL/GenBank/DDBJ whole genome shotgun (WGS) entry which is preliminary data.</text>
</comment>
<dbReference type="SUPFAM" id="SSF51735">
    <property type="entry name" value="NAD(P)-binding Rossmann-fold domains"/>
    <property type="match status" value="1"/>
</dbReference>
<protein>
    <submittedName>
        <fullName evidence="7">3-hydroxyacyl-CoA dehydrogenase family protein</fullName>
    </submittedName>
</protein>
<evidence type="ECO:0000256" key="4">
    <source>
        <dbReference type="SAM" id="MobiDB-lite"/>
    </source>
</evidence>
<reference evidence="7 8" key="1">
    <citation type="submission" date="2024-06" db="EMBL/GenBank/DDBJ databases">
        <title>The Natural Products Discovery Center: Release of the First 8490 Sequenced Strains for Exploring Actinobacteria Biosynthetic Diversity.</title>
        <authorList>
            <person name="Kalkreuter E."/>
            <person name="Kautsar S.A."/>
            <person name="Yang D."/>
            <person name="Bader C.D."/>
            <person name="Teijaro C.N."/>
            <person name="Fluegel L."/>
            <person name="Davis C.M."/>
            <person name="Simpson J.R."/>
            <person name="Lauterbach L."/>
            <person name="Steele A.D."/>
            <person name="Gui C."/>
            <person name="Meng S."/>
            <person name="Li G."/>
            <person name="Viehrig K."/>
            <person name="Ye F."/>
            <person name="Su P."/>
            <person name="Kiefer A.F."/>
            <person name="Nichols A."/>
            <person name="Cepeda A.J."/>
            <person name="Yan W."/>
            <person name="Fan B."/>
            <person name="Jiang Y."/>
            <person name="Adhikari A."/>
            <person name="Zheng C.-J."/>
            <person name="Schuster L."/>
            <person name="Cowan T.M."/>
            <person name="Smanski M.J."/>
            <person name="Chevrette M.G."/>
            <person name="De Carvalho L.P.S."/>
            <person name="Shen B."/>
        </authorList>
    </citation>
    <scope>NUCLEOTIDE SEQUENCE [LARGE SCALE GENOMIC DNA]</scope>
    <source>
        <strain evidence="7 8">NPDC038104</strain>
    </source>
</reference>
<evidence type="ECO:0000256" key="2">
    <source>
        <dbReference type="ARBA" id="ARBA00009463"/>
    </source>
</evidence>
<dbReference type="RefSeq" id="WP_245967701.1">
    <property type="nucleotide sequence ID" value="NZ_BEVZ01000006.1"/>
</dbReference>
<dbReference type="InterPro" id="IPR036291">
    <property type="entry name" value="NAD(P)-bd_dom_sf"/>
</dbReference>
<dbReference type="InterPro" id="IPR022694">
    <property type="entry name" value="3-OHacyl-CoA_DH"/>
</dbReference>
<comment type="pathway">
    <text evidence="1">Lipid metabolism; butanoate metabolism.</text>
</comment>
<keyword evidence="3" id="KW-0560">Oxidoreductase</keyword>
<feature type="domain" description="3-hydroxyacyl-CoA dehydrogenase NAD binding" evidence="6">
    <location>
        <begin position="17"/>
        <end position="191"/>
    </location>
</feature>
<evidence type="ECO:0000313" key="8">
    <source>
        <dbReference type="Proteomes" id="UP001550850"/>
    </source>
</evidence>
<comment type="similarity">
    <text evidence="2">Belongs to the 3-hydroxyacyl-CoA dehydrogenase family.</text>
</comment>
<evidence type="ECO:0000256" key="1">
    <source>
        <dbReference type="ARBA" id="ARBA00005086"/>
    </source>
</evidence>
<evidence type="ECO:0000313" key="7">
    <source>
        <dbReference type="EMBL" id="MEU3554355.1"/>
    </source>
</evidence>
<dbReference type="InterPro" id="IPR006108">
    <property type="entry name" value="3HC_DH_C"/>
</dbReference>
<dbReference type="InterPro" id="IPR006176">
    <property type="entry name" value="3-OHacyl-CoA_DH_NAD-bd"/>
</dbReference>
<dbReference type="PANTHER" id="PTHR48075">
    <property type="entry name" value="3-HYDROXYACYL-COA DEHYDROGENASE FAMILY PROTEIN"/>
    <property type="match status" value="1"/>
</dbReference>
<dbReference type="SUPFAM" id="SSF48179">
    <property type="entry name" value="6-phosphogluconate dehydrogenase C-terminal domain-like"/>
    <property type="match status" value="1"/>
</dbReference>